<proteinExistence type="predicted"/>
<evidence type="ECO:0000313" key="2">
    <source>
        <dbReference type="Proteomes" id="UP000770717"/>
    </source>
</evidence>
<evidence type="ECO:0000313" key="1">
    <source>
        <dbReference type="EMBL" id="KAG9492735.1"/>
    </source>
</evidence>
<dbReference type="InterPro" id="IPR035969">
    <property type="entry name" value="Rab-GAP_TBC_sf"/>
</dbReference>
<sequence length="1080" mass="123125">MTSVCDRLNGHLLPKTLRRFIWMDKLLSIREKEARERYGRTLEHRCAELKLRSATRSPISGLIENAVVEKFGNTPSMYPFAPDEEMIKESSKSLNVLYVYNGIYEPYLIHWLFPLQLAFKQTPTTAEHPYELFMYLHLLIKNIFPSWLEIFAMAERVMATLQTEDMELFNHLQRSFPRNVTFNPKDFLVELIAREREEALKLYANDRPERLSNFHEEHLTSPVIFFRKWMGEGFVNSLDLPAVLLIWDQLFMQNWNRNVLEGFCIVLLMLLKESIMAANDYLAIRQIFLSGGYHLLTADIQKAWIHLQQGGLISDIPGMNRVRQRQVRELSPRLQDMLVTENFRKILPFGVKDIVLKILSKDISYTTSHPFDPTDLKLTLSVYSGSMKLHSKTSSLRPTLLEQVNKNEAINTNTSSFLLKFNDLYEFESIDLSDYANYTESGVKPFLLIKAFYTDGEKGAHTLGWAKVDAFEQEARSSQLIWKPREFSSLLSFHPGKEPDNTNECTSSISGSGTNDSSIAFTVYDPTKDYRSRKDDHLRIPAWVKHSESNVLPHPTTIQEPFNLYIDALHYIPDCATIVKVSAKILNSGTKSVSEIVAFPSIYSSARNPVFNFCQKLNSEDQKLNVKTYVLFQVTTVNSDSGNLAVIGNCMLRVFNNDGKLNVGGFQLKLSTGVPNQTLQTLAPPDLSNYPVFPCCSLLVRLLPHTQHSEPMASYISGYYFTDDAKPTRSELQIICTFQEDVLFPKSGKDMAEHLMEKEQSRVSENQLKDWYETRLGGHKSSLVHSSLANCSTHNVVRYGQKTGLRVRIKQAFGLKAAGLYTNAFARILKGAQSMQLPELPQRWGGEEKLLTRQHDYKSLQMSPRWIDSSVVLHPYLDVNSVLLVQVFGMAAAYIPHPSNDQRGHVISNDGQEIELQPPLGWTVFPLFDRHYVNSGIHSAPLFQGLPNTEFLQSVSLTSVKSAIKEGLKKNSISIIKSYGSVTVEIWDAHYLDDERPSLPVINDLLAVSNIKKFLATQLKKQGKEMSMLVIGSLDKKKRRKLKINSQEYQQHQHFYEDAMGEKFYDLIEMALLNAGYGPL</sequence>
<dbReference type="Proteomes" id="UP000770717">
    <property type="component" value="Unassembled WGS sequence"/>
</dbReference>
<dbReference type="SUPFAM" id="SSF47923">
    <property type="entry name" value="Ypt/Rab-GAP domain of gyp1p"/>
    <property type="match status" value="1"/>
</dbReference>
<comment type="caution">
    <text evidence="1">The sequence shown here is derived from an EMBL/GenBank/DDBJ whole genome shotgun (WGS) entry which is preliminary data.</text>
</comment>
<protein>
    <submittedName>
        <fullName evidence="1">Uncharacterized protein</fullName>
    </submittedName>
</protein>
<dbReference type="Gene3D" id="1.10.472.80">
    <property type="entry name" value="Ypt/Rab-GAP domain of gyp1p, domain 3"/>
    <property type="match status" value="1"/>
</dbReference>
<gene>
    <name evidence="1" type="ORF">GDO78_000957</name>
</gene>
<accession>A0A8J6FU49</accession>
<organism evidence="1 2">
    <name type="scientific">Eleutherodactylus coqui</name>
    <name type="common">Puerto Rican coqui</name>
    <dbReference type="NCBI Taxonomy" id="57060"/>
    <lineage>
        <taxon>Eukaryota</taxon>
        <taxon>Metazoa</taxon>
        <taxon>Chordata</taxon>
        <taxon>Craniata</taxon>
        <taxon>Vertebrata</taxon>
        <taxon>Euteleostomi</taxon>
        <taxon>Amphibia</taxon>
        <taxon>Batrachia</taxon>
        <taxon>Anura</taxon>
        <taxon>Neobatrachia</taxon>
        <taxon>Hyloidea</taxon>
        <taxon>Eleutherodactylidae</taxon>
        <taxon>Eleutherodactylinae</taxon>
        <taxon>Eleutherodactylus</taxon>
        <taxon>Eleutherodactylus</taxon>
    </lineage>
</organism>
<reference evidence="1" key="1">
    <citation type="thesis" date="2020" institute="ProQuest LLC" country="789 East Eisenhower Parkway, Ann Arbor, MI, USA">
        <title>Comparative Genomics and Chromosome Evolution.</title>
        <authorList>
            <person name="Mudd A.B."/>
        </authorList>
    </citation>
    <scope>NUCLEOTIDE SEQUENCE</scope>
    <source>
        <strain evidence="1">HN-11 Male</strain>
        <tissue evidence="1">Kidney and liver</tissue>
    </source>
</reference>
<dbReference type="EMBL" id="WNTK01000001">
    <property type="protein sequence ID" value="KAG9492735.1"/>
    <property type="molecule type" value="Genomic_DNA"/>
</dbReference>
<dbReference type="OrthoDB" id="70142at2759"/>
<keyword evidence="2" id="KW-1185">Reference proteome</keyword>
<name>A0A8J6FU49_ELECQ</name>
<dbReference type="AlphaFoldDB" id="A0A8J6FU49"/>